<evidence type="ECO:0000256" key="2">
    <source>
        <dbReference type="ARBA" id="ARBA00022679"/>
    </source>
</evidence>
<dbReference type="InterPro" id="IPR043129">
    <property type="entry name" value="ATPase_NBD"/>
</dbReference>
<name>A0A9W7L2Q7_9STRA</name>
<dbReference type="Proteomes" id="UP001165065">
    <property type="component" value="Unassembled WGS sequence"/>
</dbReference>
<evidence type="ECO:0000256" key="1">
    <source>
        <dbReference type="ARBA" id="ARBA00009156"/>
    </source>
</evidence>
<keyword evidence="8" id="KW-1185">Reference proteome</keyword>
<dbReference type="InterPro" id="IPR018484">
    <property type="entry name" value="FGGY_N"/>
</dbReference>
<organism evidence="7 8">
    <name type="scientific">Triparma columacea</name>
    <dbReference type="NCBI Taxonomy" id="722753"/>
    <lineage>
        <taxon>Eukaryota</taxon>
        <taxon>Sar</taxon>
        <taxon>Stramenopiles</taxon>
        <taxon>Ochrophyta</taxon>
        <taxon>Bolidophyceae</taxon>
        <taxon>Parmales</taxon>
        <taxon>Triparmaceae</taxon>
        <taxon>Triparma</taxon>
    </lineage>
</organism>
<dbReference type="SUPFAM" id="SSF53067">
    <property type="entry name" value="Actin-like ATPase domain"/>
    <property type="match status" value="2"/>
</dbReference>
<dbReference type="OrthoDB" id="1728974at2759"/>
<gene>
    <name evidence="7" type="ORF">TrCOL_g3041</name>
</gene>
<dbReference type="Pfam" id="PF02782">
    <property type="entry name" value="FGGY_C"/>
    <property type="match status" value="1"/>
</dbReference>
<dbReference type="Pfam" id="PF00370">
    <property type="entry name" value="FGGY_N"/>
    <property type="match status" value="1"/>
</dbReference>
<proteinExistence type="inferred from homology"/>
<dbReference type="PANTHER" id="PTHR10196:SF57">
    <property type="entry name" value="XYLULOSE KINASE"/>
    <property type="match status" value="1"/>
</dbReference>
<feature type="region of interest" description="Disordered" evidence="4">
    <location>
        <begin position="138"/>
        <end position="157"/>
    </location>
</feature>
<evidence type="ECO:0000256" key="4">
    <source>
        <dbReference type="SAM" id="MobiDB-lite"/>
    </source>
</evidence>
<protein>
    <recommendedName>
        <fullName evidence="9">Xylulokinase</fullName>
    </recommendedName>
</protein>
<dbReference type="EMBL" id="BRYA01000625">
    <property type="protein sequence ID" value="GMI26225.1"/>
    <property type="molecule type" value="Genomic_DNA"/>
</dbReference>
<feature type="domain" description="Carbohydrate kinase FGGY N-terminal" evidence="5">
    <location>
        <begin position="169"/>
        <end position="321"/>
    </location>
</feature>
<sequence length="594" mass="62918">MPAPNIGSSSPSIFLGLDLSTQSLKAVALSVPGVEKALEDLEAGLSWEGEGSSKVIWEEAVNYEEALGSDGVLRSGARCTQGVSTYLRAFDELMRRARADPTMGRMLKHVRAIGGCAQQHGAVYWASEGEALLRKLNESSSGEGNNNQDDSPTLYAPLEGGGAFSRSDCSIWMDSSTEDVCEELNLKFGEDVVSKRTGAAFTPRFTGPQLAKFARDDPEVFQATSSVQLISTFLTSLLLGSMGPADFADSSGQNMVDLRTREYDGEILAALDPSGALPSKLSSPIVPSCTVVGVIGGVLRGYGVSPSCQVVAITGDNPSTAASMNLNTSSAAISLGTSDTLMTTFSEIDEATRGSDSFTFPNPTKDQTFINMTCCTNGGTVRAQACSDIAGGDWSVFDRIISSGSGKGGGDGGEGSSKWLMKCPVDESSPRVPRGNFRSGGRWIPEDELYALVLTRIMHLNQKSPKGLSRIMLTGGGSRSPAIAQLIADVFGADVWHVRGGSGNAAALGGSLMALQGFVSGKTRAPVDYSDISGKIAEAGWEVWKTPDGAMEDFYASIKDDYREWEMSVVAKGVRKGRGKTLRSLFDWLLGRNK</sequence>
<keyword evidence="3" id="KW-0418">Kinase</keyword>
<dbReference type="GO" id="GO:0004856">
    <property type="term" value="F:D-xylulokinase activity"/>
    <property type="evidence" value="ECO:0007669"/>
    <property type="project" value="TreeGrafter"/>
</dbReference>
<evidence type="ECO:0000256" key="3">
    <source>
        <dbReference type="ARBA" id="ARBA00022777"/>
    </source>
</evidence>
<feature type="domain" description="Carbohydrate kinase FGGY C-terminal" evidence="6">
    <location>
        <begin position="460"/>
        <end position="514"/>
    </location>
</feature>
<reference evidence="8" key="1">
    <citation type="journal article" date="2023" name="Commun. Biol.">
        <title>Genome analysis of Parmales, the sister group of diatoms, reveals the evolutionary specialization of diatoms from phago-mixotrophs to photoautotrophs.</title>
        <authorList>
            <person name="Ban H."/>
            <person name="Sato S."/>
            <person name="Yoshikawa S."/>
            <person name="Yamada K."/>
            <person name="Nakamura Y."/>
            <person name="Ichinomiya M."/>
            <person name="Sato N."/>
            <person name="Blanc-Mathieu R."/>
            <person name="Endo H."/>
            <person name="Kuwata A."/>
            <person name="Ogata H."/>
        </authorList>
    </citation>
    <scope>NUCLEOTIDE SEQUENCE [LARGE SCALE GENOMIC DNA]</scope>
</reference>
<dbReference type="InterPro" id="IPR018485">
    <property type="entry name" value="FGGY_C"/>
</dbReference>
<dbReference type="AlphaFoldDB" id="A0A9W7L2Q7"/>
<comment type="similarity">
    <text evidence="1">Belongs to the FGGY kinase family.</text>
</comment>
<evidence type="ECO:0000259" key="6">
    <source>
        <dbReference type="Pfam" id="PF02782"/>
    </source>
</evidence>
<dbReference type="Gene3D" id="3.30.420.40">
    <property type="match status" value="2"/>
</dbReference>
<feature type="compositionally biased region" description="Low complexity" evidence="4">
    <location>
        <begin position="138"/>
        <end position="147"/>
    </location>
</feature>
<evidence type="ECO:0000313" key="8">
    <source>
        <dbReference type="Proteomes" id="UP001165065"/>
    </source>
</evidence>
<dbReference type="PANTHER" id="PTHR10196">
    <property type="entry name" value="SUGAR KINASE"/>
    <property type="match status" value="1"/>
</dbReference>
<dbReference type="GO" id="GO:0005997">
    <property type="term" value="P:xylulose metabolic process"/>
    <property type="evidence" value="ECO:0007669"/>
    <property type="project" value="TreeGrafter"/>
</dbReference>
<comment type="caution">
    <text evidence="7">The sequence shown here is derived from an EMBL/GenBank/DDBJ whole genome shotgun (WGS) entry which is preliminary data.</text>
</comment>
<accession>A0A9W7L2Q7</accession>
<evidence type="ECO:0000259" key="5">
    <source>
        <dbReference type="Pfam" id="PF00370"/>
    </source>
</evidence>
<keyword evidence="2" id="KW-0808">Transferase</keyword>
<evidence type="ECO:0008006" key="9">
    <source>
        <dbReference type="Google" id="ProtNLM"/>
    </source>
</evidence>
<evidence type="ECO:0000313" key="7">
    <source>
        <dbReference type="EMBL" id="GMI26225.1"/>
    </source>
</evidence>
<dbReference type="GO" id="GO:0005829">
    <property type="term" value="C:cytosol"/>
    <property type="evidence" value="ECO:0007669"/>
    <property type="project" value="TreeGrafter"/>
</dbReference>